<gene>
    <name evidence="2" type="ORF">SAMN04488109_0122</name>
</gene>
<protein>
    <submittedName>
        <fullName evidence="2">Phosphoribosyl 1,2-cyclic phosphodiesterase</fullName>
    </submittedName>
</protein>
<evidence type="ECO:0000259" key="1">
    <source>
        <dbReference type="SMART" id="SM00849"/>
    </source>
</evidence>
<dbReference type="AlphaFoldDB" id="A0A1M5JLD0"/>
<proteinExistence type="predicted"/>
<dbReference type="STRING" id="947013.SAMN04488109_0122"/>
<name>A0A1M5JLD0_9BACT</name>
<dbReference type="SMART" id="SM00849">
    <property type="entry name" value="Lactamase_B"/>
    <property type="match status" value="1"/>
</dbReference>
<dbReference type="PANTHER" id="PTHR47619:SF1">
    <property type="entry name" value="EXODEOXYRIBONUCLEASE WALJ"/>
    <property type="match status" value="1"/>
</dbReference>
<reference evidence="2 3" key="1">
    <citation type="submission" date="2016-11" db="EMBL/GenBank/DDBJ databases">
        <authorList>
            <person name="Jaros S."/>
            <person name="Januszkiewicz K."/>
            <person name="Wedrychowicz H."/>
        </authorList>
    </citation>
    <scope>NUCLEOTIDE SEQUENCE [LARGE SCALE GENOMIC DNA]</scope>
    <source>
        <strain evidence="2 3">DSM 24574</strain>
    </source>
</reference>
<dbReference type="Gene3D" id="3.60.15.10">
    <property type="entry name" value="Ribonuclease Z/Hydroxyacylglutathione hydrolase-like"/>
    <property type="match status" value="1"/>
</dbReference>
<dbReference type="PANTHER" id="PTHR47619">
    <property type="entry name" value="METALLO-HYDROLASE YYCJ-RELATED"/>
    <property type="match status" value="1"/>
</dbReference>
<dbReference type="InterPro" id="IPR052533">
    <property type="entry name" value="WalJ/YycJ-like"/>
</dbReference>
<dbReference type="InterPro" id="IPR036866">
    <property type="entry name" value="RibonucZ/Hydroxyglut_hydro"/>
</dbReference>
<evidence type="ECO:0000313" key="2">
    <source>
        <dbReference type="EMBL" id="SHG41070.1"/>
    </source>
</evidence>
<dbReference type="SUPFAM" id="SSF56281">
    <property type="entry name" value="Metallo-hydrolase/oxidoreductase"/>
    <property type="match status" value="1"/>
</dbReference>
<dbReference type="OrthoDB" id="9781189at2"/>
<dbReference type="InterPro" id="IPR001279">
    <property type="entry name" value="Metallo-B-lactamas"/>
</dbReference>
<accession>A0A1M5JLD0</accession>
<keyword evidence="3" id="KW-1185">Reference proteome</keyword>
<dbReference type="Pfam" id="PF12706">
    <property type="entry name" value="Lactamase_B_2"/>
    <property type="match status" value="1"/>
</dbReference>
<feature type="domain" description="Metallo-beta-lactamase" evidence="1">
    <location>
        <begin position="13"/>
        <end position="179"/>
    </location>
</feature>
<dbReference type="RefSeq" id="WP_073129867.1">
    <property type="nucleotide sequence ID" value="NZ_FQWQ01000001.1"/>
</dbReference>
<sequence length="276" mass="31248">MALYISSLNSGSNGNCYYIGNDTDAVLVDAGISCRETEKRMKRLGLNMRKVRAIFVTHEHADHIHGLTQLVKKFNIPAYITTPTLHEGKLKMAEHLIQPFAAYSPMAIGTLSVTAFPKLHDACDPHSFTVTDGQVKVGVFTDIGTPCKHVIHHFQQCHAAFLEANYDDEMLDNGRYPIHLKNRIRGERGHLSNAQALRLFTHHRPEYMSHLLLSHLSKHNNHPQIVEDLFRRNARNTKIVIATRYEETPVFRITKPVQLTEKKAQPDAASLQLALF</sequence>
<dbReference type="Proteomes" id="UP000184212">
    <property type="component" value="Unassembled WGS sequence"/>
</dbReference>
<dbReference type="EMBL" id="FQWQ01000001">
    <property type="protein sequence ID" value="SHG41070.1"/>
    <property type="molecule type" value="Genomic_DNA"/>
</dbReference>
<organism evidence="2 3">
    <name type="scientific">Chryseolinea serpens</name>
    <dbReference type="NCBI Taxonomy" id="947013"/>
    <lineage>
        <taxon>Bacteria</taxon>
        <taxon>Pseudomonadati</taxon>
        <taxon>Bacteroidota</taxon>
        <taxon>Cytophagia</taxon>
        <taxon>Cytophagales</taxon>
        <taxon>Fulvivirgaceae</taxon>
        <taxon>Chryseolinea</taxon>
    </lineage>
</organism>
<evidence type="ECO:0000313" key="3">
    <source>
        <dbReference type="Proteomes" id="UP000184212"/>
    </source>
</evidence>